<sequence length="173" mass="19162">MPTRSSSPFSSSSSSRRPSHAPSAFAPPAVQESPSQGREEEEEIRIHLRRASGVGPPLSPPLFYSYVQRQHHQEAPRRFSLSPLHTQAPPVVERTRRRRREEEKGVDPIWSLGCLLPLPSIDRAIEGDEVSSSSFCGGGGAGERRGVERRVSEEREERRGRGASSLLGDREEA</sequence>
<dbReference type="VEuPathDB" id="ToxoDB:CSUI_003023"/>
<feature type="compositionally biased region" description="Low complexity" evidence="1">
    <location>
        <begin position="1"/>
        <end position="29"/>
    </location>
</feature>
<protein>
    <submittedName>
        <fullName evidence="2">Uncharacterized protein</fullName>
    </submittedName>
</protein>
<dbReference type="EMBL" id="MIGC01001284">
    <property type="protein sequence ID" value="PHJ23126.1"/>
    <property type="molecule type" value="Genomic_DNA"/>
</dbReference>
<gene>
    <name evidence="2" type="ORF">CSUI_003023</name>
</gene>
<comment type="caution">
    <text evidence="2">The sequence shown here is derived from an EMBL/GenBank/DDBJ whole genome shotgun (WGS) entry which is preliminary data.</text>
</comment>
<keyword evidence="3" id="KW-1185">Reference proteome</keyword>
<feature type="region of interest" description="Disordered" evidence="1">
    <location>
        <begin position="1"/>
        <end position="62"/>
    </location>
</feature>
<name>A0A2C6L762_9APIC</name>
<dbReference type="RefSeq" id="XP_067924803.1">
    <property type="nucleotide sequence ID" value="XM_068063221.1"/>
</dbReference>
<feature type="region of interest" description="Disordered" evidence="1">
    <location>
        <begin position="129"/>
        <end position="173"/>
    </location>
</feature>
<feature type="compositionally biased region" description="Basic and acidic residues" evidence="1">
    <location>
        <begin position="142"/>
        <end position="160"/>
    </location>
</feature>
<proteinExistence type="predicted"/>
<evidence type="ECO:0000256" key="1">
    <source>
        <dbReference type="SAM" id="MobiDB-lite"/>
    </source>
</evidence>
<dbReference type="Proteomes" id="UP000221165">
    <property type="component" value="Unassembled WGS sequence"/>
</dbReference>
<feature type="region of interest" description="Disordered" evidence="1">
    <location>
        <begin position="74"/>
        <end position="105"/>
    </location>
</feature>
<organism evidence="2 3">
    <name type="scientific">Cystoisospora suis</name>
    <dbReference type="NCBI Taxonomy" id="483139"/>
    <lineage>
        <taxon>Eukaryota</taxon>
        <taxon>Sar</taxon>
        <taxon>Alveolata</taxon>
        <taxon>Apicomplexa</taxon>
        <taxon>Conoidasida</taxon>
        <taxon>Coccidia</taxon>
        <taxon>Eucoccidiorida</taxon>
        <taxon>Eimeriorina</taxon>
        <taxon>Sarcocystidae</taxon>
        <taxon>Cystoisospora</taxon>
    </lineage>
</organism>
<reference evidence="2 3" key="1">
    <citation type="journal article" date="2017" name="Int. J. Parasitol.">
        <title>The genome of the protozoan parasite Cystoisospora suis and a reverse vaccinology approach to identify vaccine candidates.</title>
        <authorList>
            <person name="Palmieri N."/>
            <person name="Shrestha A."/>
            <person name="Ruttkowski B."/>
            <person name="Beck T."/>
            <person name="Vogl C."/>
            <person name="Tomley F."/>
            <person name="Blake D.P."/>
            <person name="Joachim A."/>
        </authorList>
    </citation>
    <scope>NUCLEOTIDE SEQUENCE [LARGE SCALE GENOMIC DNA]</scope>
    <source>
        <strain evidence="2 3">Wien I</strain>
    </source>
</reference>
<evidence type="ECO:0000313" key="3">
    <source>
        <dbReference type="Proteomes" id="UP000221165"/>
    </source>
</evidence>
<accession>A0A2C6L762</accession>
<dbReference type="AlphaFoldDB" id="A0A2C6L762"/>
<evidence type="ECO:0000313" key="2">
    <source>
        <dbReference type="EMBL" id="PHJ23126.1"/>
    </source>
</evidence>
<dbReference type="GeneID" id="94426432"/>